<keyword evidence="4" id="KW-1185">Reference proteome</keyword>
<evidence type="ECO:0000313" key="3">
    <source>
        <dbReference type="EMBL" id="PKI66051.1"/>
    </source>
</evidence>
<dbReference type="EMBL" id="PGOL01000696">
    <property type="protein sequence ID" value="PKI66051.1"/>
    <property type="molecule type" value="Genomic_DNA"/>
</dbReference>
<evidence type="ECO:0000256" key="1">
    <source>
        <dbReference type="SAM" id="MobiDB-lite"/>
    </source>
</evidence>
<accession>A0A2I0KBY7</accession>
<dbReference type="Proteomes" id="UP000233551">
    <property type="component" value="Unassembled WGS sequence"/>
</dbReference>
<dbReference type="STRING" id="22663.A0A2I0KBY7"/>
<sequence>MPTAASFSRHLRGNEPPTKSTSKRWAVVCNSKRFSSSSTNKLPWGCHQSLTHMEGFTYCGLSSSPIIRLDMVLVPDLIGRIGRSDPIRITMLASLYSLLAYLSSSSYWADNPLLLHPILLNLLSTLHRLKSLLNQCADPSFNGRKLRMQSDLDMVSSSLSNHLHDVHLLLRSGVLHCQSIAIVLSHPRLDSNKIDVQLFIIYIFTRLQIGWIEFKKNALEPLL</sequence>
<dbReference type="InterPro" id="IPR054296">
    <property type="entry name" value="DUF7032"/>
</dbReference>
<evidence type="ECO:0000259" key="2">
    <source>
        <dbReference type="Pfam" id="PF23005"/>
    </source>
</evidence>
<evidence type="ECO:0000313" key="4">
    <source>
        <dbReference type="Proteomes" id="UP000233551"/>
    </source>
</evidence>
<gene>
    <name evidence="3" type="ORF">CRG98_013546</name>
</gene>
<dbReference type="PANTHER" id="PTHR46043:SF2">
    <property type="entry name" value="ARM REPEAT SUPERFAMILY PROTEIN"/>
    <property type="match status" value="1"/>
</dbReference>
<protein>
    <recommendedName>
        <fullName evidence="2">DUF7032 domain-containing protein</fullName>
    </recommendedName>
</protein>
<proteinExistence type="predicted"/>
<dbReference type="AlphaFoldDB" id="A0A2I0KBY7"/>
<organism evidence="3 4">
    <name type="scientific">Punica granatum</name>
    <name type="common">Pomegranate</name>
    <dbReference type="NCBI Taxonomy" id="22663"/>
    <lineage>
        <taxon>Eukaryota</taxon>
        <taxon>Viridiplantae</taxon>
        <taxon>Streptophyta</taxon>
        <taxon>Embryophyta</taxon>
        <taxon>Tracheophyta</taxon>
        <taxon>Spermatophyta</taxon>
        <taxon>Magnoliopsida</taxon>
        <taxon>eudicotyledons</taxon>
        <taxon>Gunneridae</taxon>
        <taxon>Pentapetalae</taxon>
        <taxon>rosids</taxon>
        <taxon>malvids</taxon>
        <taxon>Myrtales</taxon>
        <taxon>Lythraceae</taxon>
        <taxon>Punica</taxon>
    </lineage>
</organism>
<dbReference type="PANTHER" id="PTHR46043">
    <property type="entry name" value="ARM REPEAT SUPERFAMILY PROTEIN"/>
    <property type="match status" value="1"/>
</dbReference>
<comment type="caution">
    <text evidence="3">The sequence shown here is derived from an EMBL/GenBank/DDBJ whole genome shotgun (WGS) entry which is preliminary data.</text>
</comment>
<dbReference type="Pfam" id="PF23005">
    <property type="entry name" value="DUF7032"/>
    <property type="match status" value="1"/>
</dbReference>
<reference evidence="3 4" key="1">
    <citation type="submission" date="2017-11" db="EMBL/GenBank/DDBJ databases">
        <title>De-novo sequencing of pomegranate (Punica granatum L.) genome.</title>
        <authorList>
            <person name="Akparov Z."/>
            <person name="Amiraslanov A."/>
            <person name="Hajiyeva S."/>
            <person name="Abbasov M."/>
            <person name="Kaur K."/>
            <person name="Hamwieh A."/>
            <person name="Solovyev V."/>
            <person name="Salamov A."/>
            <person name="Braich B."/>
            <person name="Kosarev P."/>
            <person name="Mahmoud A."/>
            <person name="Hajiyev E."/>
            <person name="Babayeva S."/>
            <person name="Izzatullayeva V."/>
            <person name="Mammadov A."/>
            <person name="Mammadov A."/>
            <person name="Sharifova S."/>
            <person name="Ojaghi J."/>
            <person name="Eynullazada K."/>
            <person name="Bayramov B."/>
            <person name="Abdulazimova A."/>
            <person name="Shahmuradov I."/>
        </authorList>
    </citation>
    <scope>NUCLEOTIDE SEQUENCE [LARGE SCALE GENOMIC DNA]</scope>
    <source>
        <strain evidence="4">cv. AG2017</strain>
        <tissue evidence="3">Leaf</tissue>
    </source>
</reference>
<feature type="domain" description="DUF7032" evidence="2">
    <location>
        <begin position="90"/>
        <end position="174"/>
    </location>
</feature>
<name>A0A2I0KBY7_PUNGR</name>
<feature type="region of interest" description="Disordered" evidence="1">
    <location>
        <begin position="1"/>
        <end position="22"/>
    </location>
</feature>